<keyword evidence="3" id="KW-1185">Reference proteome</keyword>
<protein>
    <submittedName>
        <fullName evidence="2">Uncharacterized protein</fullName>
    </submittedName>
</protein>
<keyword evidence="1" id="KW-0812">Transmembrane</keyword>
<keyword evidence="1" id="KW-1133">Transmembrane helix</keyword>
<dbReference type="RefSeq" id="WP_108113502.1">
    <property type="nucleotide sequence ID" value="NZ_QBKT01000001.1"/>
</dbReference>
<keyword evidence="1" id="KW-0472">Membrane</keyword>
<feature type="transmembrane region" description="Helical" evidence="1">
    <location>
        <begin position="35"/>
        <end position="54"/>
    </location>
</feature>
<dbReference type="Proteomes" id="UP000244090">
    <property type="component" value="Unassembled WGS sequence"/>
</dbReference>
<name>A0A2T6C753_9FLAO</name>
<reference evidence="2 3" key="1">
    <citation type="submission" date="2018-04" db="EMBL/GenBank/DDBJ databases">
        <title>Genomic Encyclopedia of Archaeal and Bacterial Type Strains, Phase II (KMG-II): from individual species to whole genera.</title>
        <authorList>
            <person name="Goeker M."/>
        </authorList>
    </citation>
    <scope>NUCLEOTIDE SEQUENCE [LARGE SCALE GENOMIC DNA]</scope>
    <source>
        <strain evidence="2 3">DSM 25731</strain>
    </source>
</reference>
<proteinExistence type="predicted"/>
<organism evidence="2 3">
    <name type="scientific">Kordia periserrulae</name>
    <dbReference type="NCBI Taxonomy" id="701523"/>
    <lineage>
        <taxon>Bacteria</taxon>
        <taxon>Pseudomonadati</taxon>
        <taxon>Bacteroidota</taxon>
        <taxon>Flavobacteriia</taxon>
        <taxon>Flavobacteriales</taxon>
        <taxon>Flavobacteriaceae</taxon>
        <taxon>Kordia</taxon>
    </lineage>
</organism>
<gene>
    <name evidence="2" type="ORF">C8N46_101770</name>
</gene>
<dbReference type="EMBL" id="QBKT01000001">
    <property type="protein sequence ID" value="PTX64159.1"/>
    <property type="molecule type" value="Genomic_DNA"/>
</dbReference>
<accession>A0A2T6C753</accession>
<dbReference type="OrthoDB" id="1453319at2"/>
<sequence length="68" mass="7491">MKKFSYIAIVIAILLSIYSATKLDFDNLLKGDSMVAVISIVAALCAILIVLIYLTSKKIQDKINDSKK</sequence>
<evidence type="ECO:0000313" key="3">
    <source>
        <dbReference type="Proteomes" id="UP000244090"/>
    </source>
</evidence>
<evidence type="ECO:0000256" key="1">
    <source>
        <dbReference type="SAM" id="Phobius"/>
    </source>
</evidence>
<comment type="caution">
    <text evidence="2">The sequence shown here is derived from an EMBL/GenBank/DDBJ whole genome shotgun (WGS) entry which is preliminary data.</text>
</comment>
<dbReference type="AlphaFoldDB" id="A0A2T6C753"/>
<evidence type="ECO:0000313" key="2">
    <source>
        <dbReference type="EMBL" id="PTX64159.1"/>
    </source>
</evidence>